<protein>
    <submittedName>
        <fullName evidence="1">Uncharacterized protein</fullName>
    </submittedName>
</protein>
<reference evidence="1" key="1">
    <citation type="submission" date="2019-08" db="EMBL/GenBank/DDBJ databases">
        <authorList>
            <person name="Kucharzyk K."/>
            <person name="Murdoch R.W."/>
            <person name="Higgins S."/>
            <person name="Loffler F."/>
        </authorList>
    </citation>
    <scope>NUCLEOTIDE SEQUENCE</scope>
</reference>
<organism evidence="1">
    <name type="scientific">bioreactor metagenome</name>
    <dbReference type="NCBI Taxonomy" id="1076179"/>
    <lineage>
        <taxon>unclassified sequences</taxon>
        <taxon>metagenomes</taxon>
        <taxon>ecological metagenomes</taxon>
    </lineage>
</organism>
<dbReference type="EMBL" id="VSSQ01132150">
    <property type="protein sequence ID" value="MPN58867.1"/>
    <property type="molecule type" value="Genomic_DNA"/>
</dbReference>
<proteinExistence type="predicted"/>
<accession>A0A645J651</accession>
<gene>
    <name evidence="1" type="ORF">SDC9_206583</name>
</gene>
<sequence>MQIQLPVIKGWNGAAFDANRFGADAVHAVSRRAVENGIFTGFAKRAHQQLDSFICAAANQHLLRFDASILRVILNHRFRLTLRVAVQRLLTELELHGGGIFIRV</sequence>
<dbReference type="AlphaFoldDB" id="A0A645J651"/>
<comment type="caution">
    <text evidence="1">The sequence shown here is derived from an EMBL/GenBank/DDBJ whole genome shotgun (WGS) entry which is preliminary data.</text>
</comment>
<evidence type="ECO:0000313" key="1">
    <source>
        <dbReference type="EMBL" id="MPN58867.1"/>
    </source>
</evidence>
<name>A0A645J651_9ZZZZ</name>